<evidence type="ECO:0000256" key="4">
    <source>
        <dbReference type="ARBA" id="ARBA00022614"/>
    </source>
</evidence>
<dbReference type="Pfam" id="PF13855">
    <property type="entry name" value="LRR_8"/>
    <property type="match status" value="2"/>
</dbReference>
<sequence length="711" mass="78942">MRNNNFQGILLETFIKGSSLRTLDLSLNRIEGKIPRSLVKCRQLEVLNLGNNNMNDIFPFWLESLPELQILILRANGFQGPIWDSHTNFGFSKLHVIDLSHNNFTGRLPSEYFKTWNAMLMVHGKINSKPEYMGDDSGYYEDSITVMNKGLEMELVKILTIFIAIDLSNNRFCGEIPNTMGNLKELIVLNLSSNSFTGPIPSSFGNLTELQSLDLSQNKFLGKIPPQLISLTFLAYLNLSQNQLIGPIPQGGQFSTFQSSSFEGNLELCGSPLLMKCENNETPTSTPSHESSFGEGFNWKAVVIGYACGLGGAVLDRSLQPHESNIPFMIVYNLYGMGHMHLSKMKFRNPISDTFSPRKSDCIGLQNQNMDKLTCMPTDFQVDLNCDASLSSPVWISSTIPADWICQFPSEFKASSHQDVCCVKRQSVFELEGDASIDDILNQQFKNYSSLSQTHSEVKMVQSLLPIWEEEYERTGSMTMRDVAMPSDLSTLSLSLEFENKLIELCGETENTLALNPFEKNDWTAGASENASFTLTTSNIKEENFDGSSDSVYRWLLCDEKGSASSLIGTQSSLPHDCDKVQSFLPDDCDKDLPESGSGSHVKPILDHLYQENPRILDRERSAFGDGVTTIMQGPDGKLKPTPLSQSGFRNPASVGGGQHVSLLSIEGTAALTVVIGRTSKLEKEMQHLAAICRHCGGGDWLWKMVSNTLH</sequence>
<evidence type="ECO:0000256" key="9">
    <source>
        <dbReference type="ARBA" id="ARBA00023170"/>
    </source>
</evidence>
<gene>
    <name evidence="11" type="ORF">FSB_LOCUS23315</name>
</gene>
<keyword evidence="4" id="KW-0433">Leucine-rich repeat</keyword>
<dbReference type="EMBL" id="OIVN01001567">
    <property type="protein sequence ID" value="SPC95433.1"/>
    <property type="molecule type" value="Genomic_DNA"/>
</dbReference>
<dbReference type="FunFam" id="3.80.10.10:FF:000111">
    <property type="entry name" value="LRR receptor-like serine/threonine-protein kinase ERECTA"/>
    <property type="match status" value="1"/>
</dbReference>
<dbReference type="PANTHER" id="PTHR27004:SF428">
    <property type="entry name" value="OS01G0160600 PROTEIN"/>
    <property type="match status" value="1"/>
</dbReference>
<evidence type="ECO:0000256" key="1">
    <source>
        <dbReference type="ARBA" id="ARBA00004251"/>
    </source>
</evidence>
<evidence type="ECO:0000313" key="11">
    <source>
        <dbReference type="EMBL" id="SPC95433.1"/>
    </source>
</evidence>
<evidence type="ECO:0000256" key="7">
    <source>
        <dbReference type="ARBA" id="ARBA00022989"/>
    </source>
</evidence>
<dbReference type="PANTHER" id="PTHR27004">
    <property type="entry name" value="RECEPTOR-LIKE PROTEIN 12 ISOFORM X1"/>
    <property type="match status" value="1"/>
</dbReference>
<reference evidence="11" key="1">
    <citation type="submission" date="2018-02" db="EMBL/GenBank/DDBJ databases">
        <authorList>
            <person name="Cohen D.B."/>
            <person name="Kent A.D."/>
        </authorList>
    </citation>
    <scope>NUCLEOTIDE SEQUENCE</scope>
</reference>
<evidence type="ECO:0000256" key="6">
    <source>
        <dbReference type="ARBA" id="ARBA00022737"/>
    </source>
</evidence>
<proteinExistence type="inferred from homology"/>
<keyword evidence="9" id="KW-0675">Receptor</keyword>
<organism evidence="11">
    <name type="scientific">Fagus sylvatica</name>
    <name type="common">Beechnut</name>
    <dbReference type="NCBI Taxonomy" id="28930"/>
    <lineage>
        <taxon>Eukaryota</taxon>
        <taxon>Viridiplantae</taxon>
        <taxon>Streptophyta</taxon>
        <taxon>Embryophyta</taxon>
        <taxon>Tracheophyta</taxon>
        <taxon>Spermatophyta</taxon>
        <taxon>Magnoliopsida</taxon>
        <taxon>eudicotyledons</taxon>
        <taxon>Gunneridae</taxon>
        <taxon>Pentapetalae</taxon>
        <taxon>rosids</taxon>
        <taxon>fabids</taxon>
        <taxon>Fagales</taxon>
        <taxon>Fagaceae</taxon>
        <taxon>Fagus</taxon>
    </lineage>
</organism>
<dbReference type="Pfam" id="PF00560">
    <property type="entry name" value="LRR_1"/>
    <property type="match status" value="1"/>
</dbReference>
<keyword evidence="5" id="KW-0812">Transmembrane</keyword>
<keyword evidence="10" id="KW-0325">Glycoprotein</keyword>
<keyword evidence="3" id="KW-1003">Cell membrane</keyword>
<dbReference type="AlphaFoldDB" id="A0A2N9G7D8"/>
<protein>
    <submittedName>
        <fullName evidence="11">Uncharacterized protein</fullName>
    </submittedName>
</protein>
<keyword evidence="6" id="KW-0677">Repeat</keyword>
<evidence type="ECO:0000256" key="3">
    <source>
        <dbReference type="ARBA" id="ARBA00022475"/>
    </source>
</evidence>
<comment type="similarity">
    <text evidence="2">Belongs to the RLP family.</text>
</comment>
<evidence type="ECO:0000256" key="8">
    <source>
        <dbReference type="ARBA" id="ARBA00023136"/>
    </source>
</evidence>
<dbReference type="Gene3D" id="3.80.10.10">
    <property type="entry name" value="Ribonuclease Inhibitor"/>
    <property type="match status" value="1"/>
</dbReference>
<dbReference type="InterPro" id="IPR032675">
    <property type="entry name" value="LRR_dom_sf"/>
</dbReference>
<evidence type="ECO:0000256" key="10">
    <source>
        <dbReference type="ARBA" id="ARBA00023180"/>
    </source>
</evidence>
<evidence type="ECO:0000256" key="5">
    <source>
        <dbReference type="ARBA" id="ARBA00022692"/>
    </source>
</evidence>
<dbReference type="InterPro" id="IPR001611">
    <property type="entry name" value="Leu-rich_rpt"/>
</dbReference>
<comment type="subcellular location">
    <subcellularLocation>
        <location evidence="1">Cell membrane</location>
        <topology evidence="1">Single-pass type I membrane protein</topology>
    </subcellularLocation>
</comment>
<evidence type="ECO:0000256" key="2">
    <source>
        <dbReference type="ARBA" id="ARBA00009592"/>
    </source>
</evidence>
<dbReference type="GO" id="GO:0005886">
    <property type="term" value="C:plasma membrane"/>
    <property type="evidence" value="ECO:0007669"/>
    <property type="project" value="UniProtKB-SubCell"/>
</dbReference>
<dbReference type="SUPFAM" id="SSF52058">
    <property type="entry name" value="L domain-like"/>
    <property type="match status" value="1"/>
</dbReference>
<keyword evidence="8" id="KW-0472">Membrane</keyword>
<accession>A0A2N9G7D8</accession>
<name>A0A2N9G7D8_FAGSY</name>
<keyword evidence="7" id="KW-1133">Transmembrane helix</keyword>